<feature type="transmembrane region" description="Helical" evidence="8">
    <location>
        <begin position="164"/>
        <end position="183"/>
    </location>
</feature>
<reference evidence="11" key="1">
    <citation type="journal article" date="2019" name="Int. J. Syst. Evol. Microbiol.">
        <title>The Global Catalogue of Microorganisms (GCM) 10K type strain sequencing project: providing services to taxonomists for standard genome sequencing and annotation.</title>
        <authorList>
            <consortium name="The Broad Institute Genomics Platform"/>
            <consortium name="The Broad Institute Genome Sequencing Center for Infectious Disease"/>
            <person name="Wu L."/>
            <person name="Ma J."/>
        </authorList>
    </citation>
    <scope>NUCLEOTIDE SEQUENCE [LARGE SCALE GENOMIC DNA]</scope>
    <source>
        <strain evidence="11">JCM 9458</strain>
    </source>
</reference>
<dbReference type="EMBL" id="BAAAYN010000082">
    <property type="protein sequence ID" value="GAA3398343.1"/>
    <property type="molecule type" value="Genomic_DNA"/>
</dbReference>
<keyword evidence="3" id="KW-1003">Cell membrane</keyword>
<feature type="transmembrane region" description="Helical" evidence="8">
    <location>
        <begin position="108"/>
        <end position="126"/>
    </location>
</feature>
<dbReference type="InterPro" id="IPR036259">
    <property type="entry name" value="MFS_trans_sf"/>
</dbReference>
<keyword evidence="6 8" id="KW-0472">Membrane</keyword>
<gene>
    <name evidence="10" type="ORF">GCM10020369_81560</name>
</gene>
<dbReference type="NCBIfam" id="TIGR00711">
    <property type="entry name" value="efflux_EmrB"/>
    <property type="match status" value="1"/>
</dbReference>
<dbReference type="RefSeq" id="WP_345733708.1">
    <property type="nucleotide sequence ID" value="NZ_BAAAYN010000082.1"/>
</dbReference>
<keyword evidence="5 8" id="KW-1133">Transmembrane helix</keyword>
<evidence type="ECO:0000256" key="5">
    <source>
        <dbReference type="ARBA" id="ARBA00022989"/>
    </source>
</evidence>
<feature type="transmembrane region" description="Helical" evidence="8">
    <location>
        <begin position="304"/>
        <end position="322"/>
    </location>
</feature>
<evidence type="ECO:0000256" key="2">
    <source>
        <dbReference type="ARBA" id="ARBA00022448"/>
    </source>
</evidence>
<feature type="transmembrane region" description="Helical" evidence="8">
    <location>
        <begin position="78"/>
        <end position="102"/>
    </location>
</feature>
<comment type="caution">
    <text evidence="10">The sequence shown here is derived from an EMBL/GenBank/DDBJ whole genome shotgun (WGS) entry which is preliminary data.</text>
</comment>
<feature type="domain" description="Major facilitator superfamily (MFS) profile" evidence="9">
    <location>
        <begin position="10"/>
        <end position="492"/>
    </location>
</feature>
<dbReference type="PROSITE" id="PS50850">
    <property type="entry name" value="MFS"/>
    <property type="match status" value="1"/>
</dbReference>
<dbReference type="CDD" id="cd17321">
    <property type="entry name" value="MFS_MMR_MDR_like"/>
    <property type="match status" value="1"/>
</dbReference>
<name>A0ABP6TC58_9ACTN</name>
<feature type="transmembrane region" description="Helical" evidence="8">
    <location>
        <begin position="470"/>
        <end position="488"/>
    </location>
</feature>
<evidence type="ECO:0000259" key="9">
    <source>
        <dbReference type="PROSITE" id="PS50850"/>
    </source>
</evidence>
<dbReference type="InterPro" id="IPR004638">
    <property type="entry name" value="EmrB-like"/>
</dbReference>
<evidence type="ECO:0000256" key="7">
    <source>
        <dbReference type="SAM" id="MobiDB-lite"/>
    </source>
</evidence>
<feature type="region of interest" description="Disordered" evidence="7">
    <location>
        <begin position="490"/>
        <end position="509"/>
    </location>
</feature>
<dbReference type="Gene3D" id="1.20.1720.10">
    <property type="entry name" value="Multidrug resistance protein D"/>
    <property type="match status" value="1"/>
</dbReference>
<comment type="subcellular location">
    <subcellularLocation>
        <location evidence="1">Cell membrane</location>
        <topology evidence="1">Multi-pass membrane protein</topology>
    </subcellularLocation>
</comment>
<dbReference type="SUPFAM" id="SSF103473">
    <property type="entry name" value="MFS general substrate transporter"/>
    <property type="match status" value="1"/>
</dbReference>
<evidence type="ECO:0000256" key="6">
    <source>
        <dbReference type="ARBA" id="ARBA00023136"/>
    </source>
</evidence>
<feature type="compositionally biased region" description="Basic and acidic residues" evidence="7">
    <location>
        <begin position="492"/>
        <end position="509"/>
    </location>
</feature>
<dbReference type="InterPro" id="IPR020846">
    <property type="entry name" value="MFS_dom"/>
</dbReference>
<protein>
    <submittedName>
        <fullName evidence="10">DHA2 family efflux MFS transporter permease subunit</fullName>
    </submittedName>
</protein>
<sequence>MSTSAARWWALAAVNLGVLVVGLDGTVLSVALPTLAGALDATQSDLVWFSSGYLLVIAAAVLPVGVLGDRFGRKKVMLVSLVGFAIGSVICAYASSVGVFLAGRVVQGLAGAGITVMALSALVVLFPETERAKAVGVYQAANFVALPLGPLLGGWMLAHFWWGWVFLVNVPIVLVALGVGYLLIPESKADERPGLDPVGTVASALGLVLAIGGLIRAGQHGWSDAGALALLGSGVVALLGFVAWERHGARRPLIPPALLRSPTFLRGSALVAVAGLAMIGALFTLPQFFQDVQGVDTLGSGLRLLPLIAGTVLGAGVADLLVRRTGARATVTTGFLVLAAGLLLGVTTDVGSGDVVVGAWTALLGAGTGLVLAASTSAALSGLDAERSGVGSAVVQAFNKTSGPFGTAITGSVLVAAYQHRVDAADVPPDVAATARRGLADGLDVAARTGSDAARDAVLAAFVGGFRTSLLVSAAVAVAGAIAAAVVLPGRHTTDDPPSRRDHTDVVHG</sequence>
<keyword evidence="2" id="KW-0813">Transport</keyword>
<dbReference type="Pfam" id="PF07690">
    <property type="entry name" value="MFS_1"/>
    <property type="match status" value="1"/>
</dbReference>
<feature type="transmembrane region" description="Helical" evidence="8">
    <location>
        <begin position="195"/>
        <end position="215"/>
    </location>
</feature>
<dbReference type="PANTHER" id="PTHR42718:SF42">
    <property type="entry name" value="EXPORT PROTEIN"/>
    <property type="match status" value="1"/>
</dbReference>
<dbReference type="Gene3D" id="1.20.1250.20">
    <property type="entry name" value="MFS general substrate transporter like domains"/>
    <property type="match status" value="1"/>
</dbReference>
<feature type="transmembrane region" description="Helical" evidence="8">
    <location>
        <begin position="329"/>
        <end position="347"/>
    </location>
</feature>
<dbReference type="PANTHER" id="PTHR42718">
    <property type="entry name" value="MAJOR FACILITATOR SUPERFAMILY MULTIDRUG TRANSPORTER MFSC"/>
    <property type="match status" value="1"/>
</dbReference>
<evidence type="ECO:0000313" key="11">
    <source>
        <dbReference type="Proteomes" id="UP001501676"/>
    </source>
</evidence>
<evidence type="ECO:0000256" key="8">
    <source>
        <dbReference type="SAM" id="Phobius"/>
    </source>
</evidence>
<keyword evidence="4 8" id="KW-0812">Transmembrane</keyword>
<dbReference type="Proteomes" id="UP001501676">
    <property type="component" value="Unassembled WGS sequence"/>
</dbReference>
<feature type="transmembrane region" description="Helical" evidence="8">
    <location>
        <begin position="48"/>
        <end position="66"/>
    </location>
</feature>
<feature type="transmembrane region" description="Helical" evidence="8">
    <location>
        <begin position="138"/>
        <end position="158"/>
    </location>
</feature>
<evidence type="ECO:0000256" key="1">
    <source>
        <dbReference type="ARBA" id="ARBA00004651"/>
    </source>
</evidence>
<accession>A0ABP6TC58</accession>
<evidence type="ECO:0000256" key="3">
    <source>
        <dbReference type="ARBA" id="ARBA00022475"/>
    </source>
</evidence>
<keyword evidence="11" id="KW-1185">Reference proteome</keyword>
<feature type="transmembrane region" description="Helical" evidence="8">
    <location>
        <begin position="227"/>
        <end position="244"/>
    </location>
</feature>
<evidence type="ECO:0000256" key="4">
    <source>
        <dbReference type="ARBA" id="ARBA00022692"/>
    </source>
</evidence>
<dbReference type="InterPro" id="IPR011701">
    <property type="entry name" value="MFS"/>
</dbReference>
<organism evidence="10 11">
    <name type="scientific">Cryptosporangium minutisporangium</name>
    <dbReference type="NCBI Taxonomy" id="113569"/>
    <lineage>
        <taxon>Bacteria</taxon>
        <taxon>Bacillati</taxon>
        <taxon>Actinomycetota</taxon>
        <taxon>Actinomycetes</taxon>
        <taxon>Cryptosporangiales</taxon>
        <taxon>Cryptosporangiaceae</taxon>
        <taxon>Cryptosporangium</taxon>
    </lineage>
</organism>
<evidence type="ECO:0000313" key="10">
    <source>
        <dbReference type="EMBL" id="GAA3398343.1"/>
    </source>
</evidence>
<feature type="transmembrane region" description="Helical" evidence="8">
    <location>
        <begin position="264"/>
        <end position="284"/>
    </location>
</feature>
<proteinExistence type="predicted"/>
<feature type="transmembrane region" description="Helical" evidence="8">
    <location>
        <begin position="359"/>
        <end position="380"/>
    </location>
</feature>